<dbReference type="Gene3D" id="3.30.420.10">
    <property type="entry name" value="Ribonuclease H-like superfamily/Ribonuclease H"/>
    <property type="match status" value="1"/>
</dbReference>
<evidence type="ECO:0000313" key="2">
    <source>
        <dbReference type="EMBL" id="KAL3389656.1"/>
    </source>
</evidence>
<comment type="caution">
    <text evidence="2">The sequence shown here is derived from an EMBL/GenBank/DDBJ whole genome shotgun (WGS) entry which is preliminary data.</text>
</comment>
<evidence type="ECO:0000313" key="3">
    <source>
        <dbReference type="Proteomes" id="UP001627154"/>
    </source>
</evidence>
<name>A0ABD2W9W5_9HYME</name>
<dbReference type="InterPro" id="IPR040676">
    <property type="entry name" value="DUF5641"/>
</dbReference>
<dbReference type="PROSITE" id="PS50994">
    <property type="entry name" value="INTEGRASE"/>
    <property type="match status" value="1"/>
</dbReference>
<dbReference type="InterPro" id="IPR036397">
    <property type="entry name" value="RNaseH_sf"/>
</dbReference>
<dbReference type="InterPro" id="IPR001584">
    <property type="entry name" value="Integrase_cat-core"/>
</dbReference>
<dbReference type="Proteomes" id="UP001627154">
    <property type="component" value="Unassembled WGS sequence"/>
</dbReference>
<sequence>MAFRRFCSKRGKPAIVYSDNDTNFKLMRKELAKAVKIFNGKKIHDHAIANKIDWKFNPSTASHMGGAWERLIRSVKVSLTVVLKGRSTTDEVSSTLLSEVEHAVNSRPLTHVSSNPHDREYLTPNHFIFGSSSGQLALPRYKENAINVREQWKLAQAYADEFWSQWLHEYLPTIQTRQKWQAKTPELKENDIVLIVDENVARNFWKKSVVIRVLPGKDGEIRVVEVRTASGLLRRPCSKLIKIA</sequence>
<protein>
    <recommendedName>
        <fullName evidence="1">Integrase catalytic domain-containing protein</fullName>
    </recommendedName>
</protein>
<feature type="domain" description="Integrase catalytic" evidence="1">
    <location>
        <begin position="1"/>
        <end position="132"/>
    </location>
</feature>
<dbReference type="Pfam" id="PF18701">
    <property type="entry name" value="DUF5641"/>
    <property type="match status" value="1"/>
</dbReference>
<dbReference type="SUPFAM" id="SSF53098">
    <property type="entry name" value="Ribonuclease H-like"/>
    <property type="match status" value="1"/>
</dbReference>
<dbReference type="InterPro" id="IPR012337">
    <property type="entry name" value="RNaseH-like_sf"/>
</dbReference>
<gene>
    <name evidence="2" type="ORF">TKK_015844</name>
</gene>
<proteinExistence type="predicted"/>
<accession>A0ABD2W9W5</accession>
<keyword evidence="3" id="KW-1185">Reference proteome</keyword>
<organism evidence="2 3">
    <name type="scientific">Trichogramma kaykai</name>
    <dbReference type="NCBI Taxonomy" id="54128"/>
    <lineage>
        <taxon>Eukaryota</taxon>
        <taxon>Metazoa</taxon>
        <taxon>Ecdysozoa</taxon>
        <taxon>Arthropoda</taxon>
        <taxon>Hexapoda</taxon>
        <taxon>Insecta</taxon>
        <taxon>Pterygota</taxon>
        <taxon>Neoptera</taxon>
        <taxon>Endopterygota</taxon>
        <taxon>Hymenoptera</taxon>
        <taxon>Apocrita</taxon>
        <taxon>Proctotrupomorpha</taxon>
        <taxon>Chalcidoidea</taxon>
        <taxon>Trichogrammatidae</taxon>
        <taxon>Trichogramma</taxon>
    </lineage>
</organism>
<dbReference type="EMBL" id="JBJJXI010000123">
    <property type="protein sequence ID" value="KAL3389656.1"/>
    <property type="molecule type" value="Genomic_DNA"/>
</dbReference>
<reference evidence="2 3" key="1">
    <citation type="journal article" date="2024" name="bioRxiv">
        <title>A reference genome for Trichogramma kaykai: A tiny desert-dwelling parasitoid wasp with competing sex-ratio distorters.</title>
        <authorList>
            <person name="Culotta J."/>
            <person name="Lindsey A.R."/>
        </authorList>
    </citation>
    <scope>NUCLEOTIDE SEQUENCE [LARGE SCALE GENOMIC DNA]</scope>
    <source>
        <strain evidence="2 3">KSX58</strain>
    </source>
</reference>
<dbReference type="AlphaFoldDB" id="A0ABD2W9W5"/>
<evidence type="ECO:0000259" key="1">
    <source>
        <dbReference type="PROSITE" id="PS50994"/>
    </source>
</evidence>
<dbReference type="PANTHER" id="PTHR47331">
    <property type="entry name" value="PHD-TYPE DOMAIN-CONTAINING PROTEIN"/>
    <property type="match status" value="1"/>
</dbReference>